<keyword evidence="3" id="KW-1185">Reference proteome</keyword>
<accession>A0A4P7W5X9</accession>
<dbReference type="CDD" id="cd00130">
    <property type="entry name" value="PAS"/>
    <property type="match status" value="1"/>
</dbReference>
<proteinExistence type="predicted"/>
<organism evidence="2 3">
    <name type="scientific">Duncaniella dubosii</name>
    <dbReference type="NCBI Taxonomy" id="2518971"/>
    <lineage>
        <taxon>Bacteria</taxon>
        <taxon>Pseudomonadati</taxon>
        <taxon>Bacteroidota</taxon>
        <taxon>Bacteroidia</taxon>
        <taxon>Bacteroidales</taxon>
        <taxon>Muribaculaceae</taxon>
        <taxon>Duncaniella</taxon>
    </lineage>
</organism>
<feature type="domain" description="PAS fold-4" evidence="1">
    <location>
        <begin position="16"/>
        <end position="105"/>
    </location>
</feature>
<protein>
    <submittedName>
        <fullName evidence="2">PAS sensor protein</fullName>
    </submittedName>
</protein>
<dbReference type="InterPro" id="IPR000014">
    <property type="entry name" value="PAS"/>
</dbReference>
<dbReference type="Gene3D" id="3.30.450.20">
    <property type="entry name" value="PAS domain"/>
    <property type="match status" value="1"/>
</dbReference>
<evidence type="ECO:0000259" key="1">
    <source>
        <dbReference type="Pfam" id="PF08448"/>
    </source>
</evidence>
<dbReference type="KEGG" id="ddb:E7747_15265"/>
<evidence type="ECO:0000313" key="2">
    <source>
        <dbReference type="EMBL" id="QCD43494.1"/>
    </source>
</evidence>
<reference evidence="3" key="1">
    <citation type="submission" date="2019-02" db="EMBL/GenBank/DDBJ databases">
        <title>Isolation and identification of novel species under the genus Muribaculum.</title>
        <authorList>
            <person name="Miyake S."/>
            <person name="Ding Y."/>
            <person name="Low A."/>
            <person name="Soh M."/>
            <person name="Seedorf H."/>
        </authorList>
    </citation>
    <scope>NUCLEOTIDE SEQUENCE [LARGE SCALE GENOMIC DNA]</scope>
    <source>
        <strain evidence="3">H5</strain>
    </source>
</reference>
<evidence type="ECO:0000313" key="3">
    <source>
        <dbReference type="Proteomes" id="UP000297149"/>
    </source>
</evidence>
<dbReference type="AlphaFoldDB" id="A0A4P7W5X9"/>
<dbReference type="Proteomes" id="UP000297149">
    <property type="component" value="Chromosome"/>
</dbReference>
<dbReference type="InterPro" id="IPR035965">
    <property type="entry name" value="PAS-like_dom_sf"/>
</dbReference>
<name>A0A4P7W5X9_9BACT</name>
<dbReference type="EMBL" id="CP039396">
    <property type="protein sequence ID" value="QCD43494.1"/>
    <property type="molecule type" value="Genomic_DNA"/>
</dbReference>
<dbReference type="RefSeq" id="WP_123615077.1">
    <property type="nucleotide sequence ID" value="NZ_CAXHQF010000020.1"/>
</dbReference>
<dbReference type="InterPro" id="IPR013656">
    <property type="entry name" value="PAS_4"/>
</dbReference>
<sequence>MDNFRNSIPDWAFGMNCAVTVCDADGVILYMNEKALETFASRGDMRGRNLFPCHNERSKSIMRRMLDTGESNTYTITKHGRRKIIYQTPWRADGRIAGLVEISIELPDDMPHYDRDKK</sequence>
<gene>
    <name evidence="2" type="ORF">E7747_15265</name>
</gene>
<dbReference type="SUPFAM" id="SSF55785">
    <property type="entry name" value="PYP-like sensor domain (PAS domain)"/>
    <property type="match status" value="1"/>
</dbReference>
<dbReference type="Pfam" id="PF08448">
    <property type="entry name" value="PAS_4"/>
    <property type="match status" value="1"/>
</dbReference>